<dbReference type="EMBL" id="SZYD01000013">
    <property type="protein sequence ID" value="KAD4385692.1"/>
    <property type="molecule type" value="Genomic_DNA"/>
</dbReference>
<keyword evidence="2" id="KW-1185">Reference proteome</keyword>
<dbReference type="Proteomes" id="UP000326396">
    <property type="component" value="Linkage Group LG3"/>
</dbReference>
<accession>A0A5N6N6W3</accession>
<proteinExistence type="predicted"/>
<evidence type="ECO:0000313" key="2">
    <source>
        <dbReference type="Proteomes" id="UP000326396"/>
    </source>
</evidence>
<dbReference type="OrthoDB" id="10662782at2759"/>
<dbReference type="AlphaFoldDB" id="A0A5N6N6W3"/>
<evidence type="ECO:0000313" key="1">
    <source>
        <dbReference type="EMBL" id="KAD4385692.1"/>
    </source>
</evidence>
<name>A0A5N6N6W3_9ASTR</name>
<gene>
    <name evidence="1" type="ORF">E3N88_25861</name>
</gene>
<organism evidence="1 2">
    <name type="scientific">Mikania micrantha</name>
    <name type="common">bitter vine</name>
    <dbReference type="NCBI Taxonomy" id="192012"/>
    <lineage>
        <taxon>Eukaryota</taxon>
        <taxon>Viridiplantae</taxon>
        <taxon>Streptophyta</taxon>
        <taxon>Embryophyta</taxon>
        <taxon>Tracheophyta</taxon>
        <taxon>Spermatophyta</taxon>
        <taxon>Magnoliopsida</taxon>
        <taxon>eudicotyledons</taxon>
        <taxon>Gunneridae</taxon>
        <taxon>Pentapetalae</taxon>
        <taxon>asterids</taxon>
        <taxon>campanulids</taxon>
        <taxon>Asterales</taxon>
        <taxon>Asteraceae</taxon>
        <taxon>Asteroideae</taxon>
        <taxon>Heliantheae alliance</taxon>
        <taxon>Eupatorieae</taxon>
        <taxon>Mikania</taxon>
    </lineage>
</organism>
<protein>
    <submittedName>
        <fullName evidence="1">Uncharacterized protein</fullName>
    </submittedName>
</protein>
<comment type="caution">
    <text evidence="1">The sequence shown here is derived from an EMBL/GenBank/DDBJ whole genome shotgun (WGS) entry which is preliminary data.</text>
</comment>
<reference evidence="1 2" key="1">
    <citation type="submission" date="2019-05" db="EMBL/GenBank/DDBJ databases">
        <title>Mikania micrantha, genome provides insights into the molecular mechanism of rapid growth.</title>
        <authorList>
            <person name="Liu B."/>
        </authorList>
    </citation>
    <scope>NUCLEOTIDE SEQUENCE [LARGE SCALE GENOMIC DNA]</scope>
    <source>
        <strain evidence="1">NLD-2019</strain>
        <tissue evidence="1">Leaf</tissue>
    </source>
</reference>
<sequence>MPHTCSQGAPEFELSSPEQILRARHQVSFLDLPFDMEQQPHPPLSRTIHELASHGVVGARSAITLLGVNNNNRQIPSHVISTITNST</sequence>